<dbReference type="Pfam" id="PF07715">
    <property type="entry name" value="Plug"/>
    <property type="match status" value="1"/>
</dbReference>
<dbReference type="InterPro" id="IPR036942">
    <property type="entry name" value="Beta-barrel_TonB_sf"/>
</dbReference>
<reference evidence="15" key="1">
    <citation type="submission" date="2020-07" db="EMBL/GenBank/DDBJ databases">
        <authorList>
            <person name="Camacho E."/>
        </authorList>
    </citation>
    <scope>NUCLEOTIDE SEQUENCE</scope>
    <source>
        <strain evidence="15">MPO218</strain>
    </source>
</reference>
<keyword evidence="15" id="KW-0675">Receptor</keyword>
<reference evidence="15" key="2">
    <citation type="submission" date="2021-04" db="EMBL/GenBank/DDBJ databases">
        <title>Isolation and genomic analysis of the ibuprofen-degrading bacterium Sphingomonas strain MPO218.</title>
        <authorList>
            <person name="Aulestia M."/>
            <person name="Flores A."/>
            <person name="Mangas E.L."/>
            <person name="Perez-Pulido A.J."/>
            <person name="Santero E."/>
            <person name="Camacho E.M."/>
        </authorList>
    </citation>
    <scope>NUCLEOTIDE SEQUENCE</scope>
    <source>
        <strain evidence="15">MPO218</strain>
    </source>
</reference>
<evidence type="ECO:0000256" key="6">
    <source>
        <dbReference type="ARBA" id="ARBA00023004"/>
    </source>
</evidence>
<gene>
    <name evidence="15" type="ORF">HRJ34_06790</name>
</gene>
<feature type="domain" description="TonB-dependent receptor-like beta-barrel" evidence="13">
    <location>
        <begin position="333"/>
        <end position="768"/>
    </location>
</feature>
<dbReference type="InterPro" id="IPR000531">
    <property type="entry name" value="Beta-barrel_TonB"/>
</dbReference>
<evidence type="ECO:0000259" key="13">
    <source>
        <dbReference type="Pfam" id="PF00593"/>
    </source>
</evidence>
<evidence type="ECO:0000256" key="5">
    <source>
        <dbReference type="ARBA" id="ARBA00022692"/>
    </source>
</evidence>
<name>A0A975D4Z5_9SPHN</name>
<dbReference type="PANTHER" id="PTHR32552">
    <property type="entry name" value="FERRICHROME IRON RECEPTOR-RELATED"/>
    <property type="match status" value="1"/>
</dbReference>
<evidence type="ECO:0000256" key="2">
    <source>
        <dbReference type="ARBA" id="ARBA00022448"/>
    </source>
</evidence>
<dbReference type="GO" id="GO:0006826">
    <property type="term" value="P:iron ion transport"/>
    <property type="evidence" value="ECO:0007669"/>
    <property type="project" value="UniProtKB-KW"/>
</dbReference>
<evidence type="ECO:0000256" key="11">
    <source>
        <dbReference type="RuleBase" id="RU003357"/>
    </source>
</evidence>
<dbReference type="PANTHER" id="PTHR32552:SF81">
    <property type="entry name" value="TONB-DEPENDENT OUTER MEMBRANE RECEPTOR"/>
    <property type="match status" value="1"/>
</dbReference>
<dbReference type="AlphaFoldDB" id="A0A975D4Z5"/>
<comment type="subcellular location">
    <subcellularLocation>
        <location evidence="1">Cell outer membrane</location>
        <topology evidence="1">Multi-pass membrane protein</topology>
    </subcellularLocation>
</comment>
<keyword evidence="4" id="KW-0410">Iron transport</keyword>
<dbReference type="RefSeq" id="WP_208633672.1">
    <property type="nucleotide sequence ID" value="NZ_CP059319.1"/>
</dbReference>
<dbReference type="Pfam" id="PF00593">
    <property type="entry name" value="TonB_dep_Rec_b-barrel"/>
    <property type="match status" value="1"/>
</dbReference>
<evidence type="ECO:0000256" key="3">
    <source>
        <dbReference type="ARBA" id="ARBA00022452"/>
    </source>
</evidence>
<feature type="signal peptide" evidence="12">
    <location>
        <begin position="1"/>
        <end position="31"/>
    </location>
</feature>
<dbReference type="InterPro" id="IPR039426">
    <property type="entry name" value="TonB-dep_rcpt-like"/>
</dbReference>
<evidence type="ECO:0000313" key="15">
    <source>
        <dbReference type="EMBL" id="QTH23210.1"/>
    </source>
</evidence>
<keyword evidence="10" id="KW-0998">Cell outer membrane</keyword>
<evidence type="ECO:0000256" key="8">
    <source>
        <dbReference type="ARBA" id="ARBA00023077"/>
    </source>
</evidence>
<evidence type="ECO:0000256" key="10">
    <source>
        <dbReference type="ARBA" id="ARBA00023237"/>
    </source>
</evidence>
<evidence type="ECO:0000256" key="4">
    <source>
        <dbReference type="ARBA" id="ARBA00022496"/>
    </source>
</evidence>
<keyword evidence="9 11" id="KW-0472">Membrane</keyword>
<dbReference type="EMBL" id="CP059319">
    <property type="protein sequence ID" value="QTH23210.1"/>
    <property type="molecule type" value="Genomic_DNA"/>
</dbReference>
<keyword evidence="2" id="KW-0813">Transport</keyword>
<feature type="domain" description="TonB-dependent receptor plug" evidence="14">
    <location>
        <begin position="56"/>
        <end position="164"/>
    </location>
</feature>
<keyword evidence="12" id="KW-0732">Signal</keyword>
<dbReference type="Proteomes" id="UP000664914">
    <property type="component" value="Chromosome"/>
</dbReference>
<evidence type="ECO:0000313" key="16">
    <source>
        <dbReference type="Proteomes" id="UP000664914"/>
    </source>
</evidence>
<dbReference type="SUPFAM" id="SSF56935">
    <property type="entry name" value="Porins"/>
    <property type="match status" value="1"/>
</dbReference>
<evidence type="ECO:0000259" key="14">
    <source>
        <dbReference type="Pfam" id="PF07715"/>
    </source>
</evidence>
<accession>A0A975D4Z5</accession>
<keyword evidence="5" id="KW-0812">Transmembrane</keyword>
<dbReference type="Gene3D" id="2.40.170.20">
    <property type="entry name" value="TonB-dependent receptor, beta-barrel domain"/>
    <property type="match status" value="1"/>
</dbReference>
<comment type="similarity">
    <text evidence="11">Belongs to the TonB-dependent receptor family.</text>
</comment>
<evidence type="ECO:0000256" key="1">
    <source>
        <dbReference type="ARBA" id="ARBA00004571"/>
    </source>
</evidence>
<proteinExistence type="inferred from homology"/>
<evidence type="ECO:0000256" key="7">
    <source>
        <dbReference type="ARBA" id="ARBA00023065"/>
    </source>
</evidence>
<keyword evidence="8 11" id="KW-0798">TonB box</keyword>
<keyword evidence="7" id="KW-0406">Ion transport</keyword>
<dbReference type="InterPro" id="IPR012910">
    <property type="entry name" value="Plug_dom"/>
</dbReference>
<keyword evidence="3" id="KW-1134">Transmembrane beta strand</keyword>
<sequence>MTPASPVLARTIAGACAALLATTGIASTAFAQTGEAGASRTIEEIVVTARKREESLQTVPVAVSAFGAAQLQRYNISDLTKLGQMTPQLFVSESATGNNGSLSIRGIGSSSTSSGFDQAVSIVLDGLQYDKGDILAQGYFDLARVEVLKGPQALFFGKNNSAGVVSLTSADPTSKTELIGRYGHEFKANENWYEGIVSGPITDTLLGRLALRYNTLRGFIRNTAGATIEPTTGETVPPPRRRNWPDKKEFLGRLTLKYAPSDALALKLKVGGAHSDTAGGSQGLEPFSCAALGRSQVDPGEDCRADWRIRQNDVPPSIAAVEPTLNEEGGRLFNKYRAVNAVLTTTYDMQALGIPAQLTSVTGYAKFKRRALYDPDFTQASLFFGTEDVKNRSISQELRILTALDGPLNAMVGGFYQDTHYSYSSPDLRLVPLPADPVTGRYATIARSSVTDGYTASAFGQLIWKLTDTVEFTGGARYSHVVKDSYLVNDYFHSFTAPLWRPVGDKLVGDFSDDDISPEATLTWRPKWRDDADLAIYGAYKEGFKAGGFSNNGLASASQTAAGLLFDSERVSGFEVGIKSTWLDRTLRMNAVAYSYKFRDLQVNFFDSATLAYNLQNAAEATTKGAELEVEWLPPIEGLNLHGTLSYNRARYGNFISYCYTGQSLAAGCNLGDDGKPTAGVGTRQDLSGTPTPLAPRWTASGGFNYEQGIGGGLRFALSADANYTDHYLFSQFGRPDIVQKSFWRLDAGLRLFEEGSWWELKLIGRNLTNKYFYSITSVDSPQTGSGTGTANAVLADQVGVANRPREIAIEVVARF</sequence>
<feature type="chain" id="PRO_5037892082" evidence="12">
    <location>
        <begin position="32"/>
        <end position="816"/>
    </location>
</feature>
<evidence type="ECO:0000256" key="12">
    <source>
        <dbReference type="SAM" id="SignalP"/>
    </source>
</evidence>
<dbReference type="GO" id="GO:0009279">
    <property type="term" value="C:cell outer membrane"/>
    <property type="evidence" value="ECO:0007669"/>
    <property type="project" value="UniProtKB-SubCell"/>
</dbReference>
<protein>
    <submittedName>
        <fullName evidence="15">TonB-dependent receptor</fullName>
    </submittedName>
</protein>
<organism evidence="15 16">
    <name type="scientific">Rhizorhabdus wittichii</name>
    <dbReference type="NCBI Taxonomy" id="160791"/>
    <lineage>
        <taxon>Bacteria</taxon>
        <taxon>Pseudomonadati</taxon>
        <taxon>Pseudomonadota</taxon>
        <taxon>Alphaproteobacteria</taxon>
        <taxon>Sphingomonadales</taxon>
        <taxon>Sphingomonadaceae</taxon>
        <taxon>Rhizorhabdus</taxon>
    </lineage>
</organism>
<keyword evidence="6" id="KW-0408">Iron</keyword>
<evidence type="ECO:0000256" key="9">
    <source>
        <dbReference type="ARBA" id="ARBA00023136"/>
    </source>
</evidence>